<feature type="transmembrane region" description="Helical" evidence="6">
    <location>
        <begin position="141"/>
        <end position="159"/>
    </location>
</feature>
<feature type="domain" description="EamA" evidence="7">
    <location>
        <begin position="6"/>
        <end position="130"/>
    </location>
</feature>
<proteinExistence type="inferred from homology"/>
<dbReference type="AlphaFoldDB" id="A0A1H1H3L3"/>
<evidence type="ECO:0000313" key="8">
    <source>
        <dbReference type="EMBL" id="SDR19676.1"/>
    </source>
</evidence>
<dbReference type="InterPro" id="IPR037185">
    <property type="entry name" value="EmrE-like"/>
</dbReference>
<evidence type="ECO:0000256" key="3">
    <source>
        <dbReference type="ARBA" id="ARBA00022692"/>
    </source>
</evidence>
<evidence type="ECO:0000256" key="2">
    <source>
        <dbReference type="ARBA" id="ARBA00007362"/>
    </source>
</evidence>
<dbReference type="Proteomes" id="UP000217103">
    <property type="component" value="Unassembled WGS sequence"/>
</dbReference>
<name>A0A1H1H3L3_9ACTN</name>
<feature type="transmembrane region" description="Helical" evidence="6">
    <location>
        <begin position="7"/>
        <end position="27"/>
    </location>
</feature>
<reference evidence="8 9" key="1">
    <citation type="submission" date="2016-10" db="EMBL/GenBank/DDBJ databases">
        <authorList>
            <person name="de Groot N.N."/>
        </authorList>
    </citation>
    <scope>NUCLEOTIDE SEQUENCE [LARGE SCALE GENOMIC DNA]</scope>
    <source>
        <strain evidence="8 9">DSM 43794</strain>
    </source>
</reference>
<feature type="domain" description="EamA" evidence="7">
    <location>
        <begin position="143"/>
        <end position="281"/>
    </location>
</feature>
<feature type="transmembrane region" description="Helical" evidence="6">
    <location>
        <begin position="267"/>
        <end position="284"/>
    </location>
</feature>
<keyword evidence="4 6" id="KW-1133">Transmembrane helix</keyword>
<evidence type="ECO:0000313" key="9">
    <source>
        <dbReference type="Proteomes" id="UP000217103"/>
    </source>
</evidence>
<dbReference type="RefSeq" id="WP_093260961.1">
    <property type="nucleotide sequence ID" value="NZ_FNKK01000002.1"/>
</dbReference>
<evidence type="ECO:0000256" key="4">
    <source>
        <dbReference type="ARBA" id="ARBA00022989"/>
    </source>
</evidence>
<dbReference type="Pfam" id="PF00892">
    <property type="entry name" value="EamA"/>
    <property type="match status" value="2"/>
</dbReference>
<dbReference type="EMBL" id="FNKK01000002">
    <property type="protein sequence ID" value="SDR19676.1"/>
    <property type="molecule type" value="Genomic_DNA"/>
</dbReference>
<dbReference type="OrthoDB" id="9812521at2"/>
<dbReference type="STRING" id="35622.SAMN04489764_4010"/>
<evidence type="ECO:0000256" key="1">
    <source>
        <dbReference type="ARBA" id="ARBA00004141"/>
    </source>
</evidence>
<keyword evidence="9" id="KW-1185">Reference proteome</keyword>
<feature type="transmembrane region" description="Helical" evidence="6">
    <location>
        <begin position="33"/>
        <end position="51"/>
    </location>
</feature>
<keyword evidence="3 6" id="KW-0812">Transmembrane</keyword>
<feature type="transmembrane region" description="Helical" evidence="6">
    <location>
        <begin position="58"/>
        <end position="80"/>
    </location>
</feature>
<dbReference type="InterPro" id="IPR050638">
    <property type="entry name" value="AA-Vitamin_Transporters"/>
</dbReference>
<feature type="transmembrane region" description="Helical" evidence="6">
    <location>
        <begin position="86"/>
        <end position="108"/>
    </location>
</feature>
<organism evidence="8 9">
    <name type="scientific">Thermostaphylospora chromogena</name>
    <dbReference type="NCBI Taxonomy" id="35622"/>
    <lineage>
        <taxon>Bacteria</taxon>
        <taxon>Bacillati</taxon>
        <taxon>Actinomycetota</taxon>
        <taxon>Actinomycetes</taxon>
        <taxon>Streptosporangiales</taxon>
        <taxon>Thermomonosporaceae</taxon>
        <taxon>Thermostaphylospora</taxon>
    </lineage>
</organism>
<comment type="subcellular location">
    <subcellularLocation>
        <location evidence="1">Membrane</location>
        <topology evidence="1">Multi-pass membrane protein</topology>
    </subcellularLocation>
</comment>
<dbReference type="InterPro" id="IPR000620">
    <property type="entry name" value="EamA_dom"/>
</dbReference>
<dbReference type="SUPFAM" id="SSF103481">
    <property type="entry name" value="Multidrug resistance efflux transporter EmrE"/>
    <property type="match status" value="2"/>
</dbReference>
<dbReference type="PANTHER" id="PTHR32322:SF9">
    <property type="entry name" value="AMINO-ACID METABOLITE EFFLUX PUMP-RELATED"/>
    <property type="match status" value="1"/>
</dbReference>
<keyword evidence="5 6" id="KW-0472">Membrane</keyword>
<dbReference type="GO" id="GO:0016020">
    <property type="term" value="C:membrane"/>
    <property type="evidence" value="ECO:0007669"/>
    <property type="project" value="UniProtKB-SubCell"/>
</dbReference>
<feature type="transmembrane region" description="Helical" evidence="6">
    <location>
        <begin position="171"/>
        <end position="189"/>
    </location>
</feature>
<feature type="transmembrane region" description="Helical" evidence="6">
    <location>
        <begin position="209"/>
        <end position="233"/>
    </location>
</feature>
<dbReference type="Gene3D" id="1.10.3730.20">
    <property type="match status" value="1"/>
</dbReference>
<accession>A0A1H1H3L3</accession>
<feature type="transmembrane region" description="Helical" evidence="6">
    <location>
        <begin position="117"/>
        <end position="135"/>
    </location>
</feature>
<gene>
    <name evidence="8" type="ORF">SAMN04489764_4010</name>
</gene>
<feature type="transmembrane region" description="Helical" evidence="6">
    <location>
        <begin position="242"/>
        <end position="261"/>
    </location>
</feature>
<sequence length="306" mass="31817">MPARHVLLAVSTSIIWGLNFMAIHVSLEVFPPLFLAGLRFALIAVPTVLLIPRPAVPARWLIAYGLGFGTMQFIGLYLGMAAGLPAGLASLVLQSSAPFSVILGVALLRERLTAERAAGVALAVLGLALVGLSRVSAGALAPYLLVLAGGLGWALGNLASRRANAPNPLHLTLWMSVVPPLPLFAISLVAEGPGRIRDAVAASFSSEAIPAWIGLAYTVVLGTVVGAGMWVWLMSRHPVSTVAPFSMLVPVTGLLAGWAMLGEIPTWLEAAGGVLVIVGVLRASGGDEGRRNAGAVRRRSQRAVLE</sequence>
<evidence type="ECO:0000256" key="6">
    <source>
        <dbReference type="SAM" id="Phobius"/>
    </source>
</evidence>
<protein>
    <submittedName>
        <fullName evidence="8">O-acetylserine/cysteine efflux transporter</fullName>
    </submittedName>
</protein>
<dbReference type="PANTHER" id="PTHR32322">
    <property type="entry name" value="INNER MEMBRANE TRANSPORTER"/>
    <property type="match status" value="1"/>
</dbReference>
<evidence type="ECO:0000259" key="7">
    <source>
        <dbReference type="Pfam" id="PF00892"/>
    </source>
</evidence>
<evidence type="ECO:0000256" key="5">
    <source>
        <dbReference type="ARBA" id="ARBA00023136"/>
    </source>
</evidence>
<comment type="similarity">
    <text evidence="2">Belongs to the EamA transporter family.</text>
</comment>